<gene>
    <name evidence="1" type="ORF">DPMN_060492</name>
</gene>
<dbReference type="AlphaFoldDB" id="A0A9D4C5T2"/>
<accession>A0A9D4C5T2</accession>
<dbReference type="Proteomes" id="UP000828390">
    <property type="component" value="Unassembled WGS sequence"/>
</dbReference>
<evidence type="ECO:0000313" key="2">
    <source>
        <dbReference type="Proteomes" id="UP000828390"/>
    </source>
</evidence>
<reference evidence="1" key="1">
    <citation type="journal article" date="2019" name="bioRxiv">
        <title>The Genome of the Zebra Mussel, Dreissena polymorpha: A Resource for Invasive Species Research.</title>
        <authorList>
            <person name="McCartney M.A."/>
            <person name="Auch B."/>
            <person name="Kono T."/>
            <person name="Mallez S."/>
            <person name="Zhang Y."/>
            <person name="Obille A."/>
            <person name="Becker A."/>
            <person name="Abrahante J.E."/>
            <person name="Garbe J."/>
            <person name="Badalamenti J.P."/>
            <person name="Herman A."/>
            <person name="Mangelson H."/>
            <person name="Liachko I."/>
            <person name="Sullivan S."/>
            <person name="Sone E.D."/>
            <person name="Koren S."/>
            <person name="Silverstein K.A.T."/>
            <person name="Beckman K.B."/>
            <person name="Gohl D.M."/>
        </authorList>
    </citation>
    <scope>NUCLEOTIDE SEQUENCE</scope>
    <source>
        <strain evidence="1">Duluth1</strain>
        <tissue evidence="1">Whole animal</tissue>
    </source>
</reference>
<dbReference type="EMBL" id="JAIWYP010000013">
    <property type="protein sequence ID" value="KAH3717697.1"/>
    <property type="molecule type" value="Genomic_DNA"/>
</dbReference>
<sequence length="80" mass="9079">MIVSSAVVPMMRVGFLPVIQRPITERATVRHCLTNVQSLRRVLNQESLAIWCDEGVFALAVDIYLHETNKFSDLFLCMAL</sequence>
<keyword evidence="2" id="KW-1185">Reference proteome</keyword>
<name>A0A9D4C5T2_DREPO</name>
<evidence type="ECO:0000313" key="1">
    <source>
        <dbReference type="EMBL" id="KAH3717697.1"/>
    </source>
</evidence>
<protein>
    <submittedName>
        <fullName evidence="1">Uncharacterized protein</fullName>
    </submittedName>
</protein>
<reference evidence="1" key="2">
    <citation type="submission" date="2020-11" db="EMBL/GenBank/DDBJ databases">
        <authorList>
            <person name="McCartney M.A."/>
            <person name="Auch B."/>
            <person name="Kono T."/>
            <person name="Mallez S."/>
            <person name="Becker A."/>
            <person name="Gohl D.M."/>
            <person name="Silverstein K.A.T."/>
            <person name="Koren S."/>
            <person name="Bechman K.B."/>
            <person name="Herman A."/>
            <person name="Abrahante J.E."/>
            <person name="Garbe J."/>
        </authorList>
    </citation>
    <scope>NUCLEOTIDE SEQUENCE</scope>
    <source>
        <strain evidence="1">Duluth1</strain>
        <tissue evidence="1">Whole animal</tissue>
    </source>
</reference>
<comment type="caution">
    <text evidence="1">The sequence shown here is derived from an EMBL/GenBank/DDBJ whole genome shotgun (WGS) entry which is preliminary data.</text>
</comment>
<organism evidence="1 2">
    <name type="scientific">Dreissena polymorpha</name>
    <name type="common">Zebra mussel</name>
    <name type="synonym">Mytilus polymorpha</name>
    <dbReference type="NCBI Taxonomy" id="45954"/>
    <lineage>
        <taxon>Eukaryota</taxon>
        <taxon>Metazoa</taxon>
        <taxon>Spiralia</taxon>
        <taxon>Lophotrochozoa</taxon>
        <taxon>Mollusca</taxon>
        <taxon>Bivalvia</taxon>
        <taxon>Autobranchia</taxon>
        <taxon>Heteroconchia</taxon>
        <taxon>Euheterodonta</taxon>
        <taxon>Imparidentia</taxon>
        <taxon>Neoheterodontei</taxon>
        <taxon>Myida</taxon>
        <taxon>Dreissenoidea</taxon>
        <taxon>Dreissenidae</taxon>
        <taxon>Dreissena</taxon>
    </lineage>
</organism>
<proteinExistence type="predicted"/>